<dbReference type="EMBL" id="DTBJ01000013">
    <property type="protein sequence ID" value="HGM58223.1"/>
    <property type="molecule type" value="Genomic_DNA"/>
</dbReference>
<dbReference type="InterPro" id="IPR035954">
    <property type="entry name" value="MTH677-like_sf"/>
</dbReference>
<protein>
    <recommendedName>
        <fullName evidence="2">DUF3194 domain-containing protein</fullName>
    </recommendedName>
</protein>
<comment type="caution">
    <text evidence="1">The sequence shown here is derived from an EMBL/GenBank/DDBJ whole genome shotgun (WGS) entry which is preliminary data.</text>
</comment>
<name>A0A7C4H8H7_STAMA</name>
<proteinExistence type="predicted"/>
<dbReference type="AlphaFoldDB" id="A0A7C4H8H7"/>
<accession>A0A7C4H8H7</accession>
<evidence type="ECO:0000313" key="1">
    <source>
        <dbReference type="EMBL" id="HGM58223.1"/>
    </source>
</evidence>
<sequence length="99" mass="11793">MVRKTRSLNLRFEEISIDKIEEILEKISIEIDKYIKSKTPPKTSYDLVLRVDKDHELTLIIDIGIKGSYEEVFNYESIVNDVVNLSRRIFEKEIEKYRV</sequence>
<reference evidence="1" key="1">
    <citation type="journal article" date="2020" name="mSystems">
        <title>Genome- and Community-Level Interaction Insights into Carbon Utilization and Element Cycling Functions of Hydrothermarchaeota in Hydrothermal Sediment.</title>
        <authorList>
            <person name="Zhou Z."/>
            <person name="Liu Y."/>
            <person name="Xu W."/>
            <person name="Pan J."/>
            <person name="Luo Z.H."/>
            <person name="Li M."/>
        </authorList>
    </citation>
    <scope>NUCLEOTIDE SEQUENCE [LARGE SCALE GENOMIC DNA]</scope>
    <source>
        <strain evidence="1">SpSt-642</strain>
    </source>
</reference>
<organism evidence="1">
    <name type="scientific">Staphylothermus marinus</name>
    <dbReference type="NCBI Taxonomy" id="2280"/>
    <lineage>
        <taxon>Archaea</taxon>
        <taxon>Thermoproteota</taxon>
        <taxon>Thermoprotei</taxon>
        <taxon>Desulfurococcales</taxon>
        <taxon>Desulfurococcaceae</taxon>
        <taxon>Staphylothermus</taxon>
    </lineage>
</organism>
<gene>
    <name evidence="1" type="ORF">ENU14_01345</name>
</gene>
<dbReference type="Gene3D" id="3.30.300.100">
    <property type="entry name" value="MTH677-like"/>
    <property type="match status" value="1"/>
</dbReference>
<evidence type="ECO:0008006" key="2">
    <source>
        <dbReference type="Google" id="ProtNLM"/>
    </source>
</evidence>